<sequence>MSATFSEVFGDNPLHLHRTIPLDFLSVKTVPDSHVWPKSGDDLEYSDDVFSIPLIDLKNPDAANQIEKACETWGVFQVTNHNVPLDLLQEVESKARSLFSLPFEQKLKALRTPGASTGYGVARISPFFNKYLWHEGFTVVGSPVDHARKLWPYSHQLFCDVIDDYQKKMKELARTLVQTILNSLGIISEDEDIMNRMCSPENVNTALQLNSYPSCPDPNRAMGLAPHTDTSLLTILHQSSTKGLQLFKEGVGWVWVRPINGALVVNIGDFLHILSNAKFPAVLHRVVMQEAKQRLSMAYFYSPPSDFRVSPLVLDSGQTPSYRSISVGEYIRFKAKDPDSALSEIRI</sequence>
<dbReference type="Proteomes" id="UP001141552">
    <property type="component" value="Unassembled WGS sequence"/>
</dbReference>
<evidence type="ECO:0000256" key="7">
    <source>
        <dbReference type="ARBA" id="ARBA00037909"/>
    </source>
</evidence>
<dbReference type="InterPro" id="IPR027443">
    <property type="entry name" value="IPNS-like_sf"/>
</dbReference>
<dbReference type="Pfam" id="PF14226">
    <property type="entry name" value="DIOX_N"/>
    <property type="match status" value="1"/>
</dbReference>
<dbReference type="SUPFAM" id="SSF51197">
    <property type="entry name" value="Clavaminate synthase-like"/>
    <property type="match status" value="1"/>
</dbReference>
<keyword evidence="5 10" id="KW-0560">Oxidoreductase</keyword>
<evidence type="ECO:0000256" key="3">
    <source>
        <dbReference type="ARBA" id="ARBA00022723"/>
    </source>
</evidence>
<dbReference type="InterPro" id="IPR044861">
    <property type="entry name" value="IPNS-like_FE2OG_OXY"/>
</dbReference>
<evidence type="ECO:0000313" key="12">
    <source>
        <dbReference type="EMBL" id="KAJ4828255.1"/>
    </source>
</evidence>
<dbReference type="AlphaFoldDB" id="A0A9Q0J5E4"/>
<keyword evidence="6 10" id="KW-0408">Iron</keyword>
<reference evidence="12" key="1">
    <citation type="submission" date="2022-02" db="EMBL/GenBank/DDBJ databases">
        <authorList>
            <person name="Henning P.M."/>
            <person name="McCubbin A.G."/>
            <person name="Shore J.S."/>
        </authorList>
    </citation>
    <scope>NUCLEOTIDE SEQUENCE</scope>
    <source>
        <strain evidence="12">F60SS</strain>
        <tissue evidence="12">Leaves</tissue>
    </source>
</reference>
<evidence type="ECO:0000256" key="9">
    <source>
        <dbReference type="ARBA" id="ARBA00066695"/>
    </source>
</evidence>
<dbReference type="EC" id="1.14.11.15" evidence="9"/>
<dbReference type="GO" id="GO:0046872">
    <property type="term" value="F:metal ion binding"/>
    <property type="evidence" value="ECO:0007669"/>
    <property type="project" value="UniProtKB-KW"/>
</dbReference>
<evidence type="ECO:0000259" key="11">
    <source>
        <dbReference type="PROSITE" id="PS51471"/>
    </source>
</evidence>
<comment type="pathway">
    <text evidence="7">Plant hormone biosynthesis; gibberellin biosynthesis.</text>
</comment>
<dbReference type="GO" id="GO:0009686">
    <property type="term" value="P:gibberellin biosynthetic process"/>
    <property type="evidence" value="ECO:0007669"/>
    <property type="project" value="UniProtKB-ARBA"/>
</dbReference>
<evidence type="ECO:0000256" key="1">
    <source>
        <dbReference type="ARBA" id="ARBA00001961"/>
    </source>
</evidence>
<feature type="domain" description="Fe2OG dioxygenase" evidence="11">
    <location>
        <begin position="202"/>
        <end position="303"/>
    </location>
</feature>
<dbReference type="PROSITE" id="PS51471">
    <property type="entry name" value="FE2OG_OXY"/>
    <property type="match status" value="1"/>
</dbReference>
<name>A0A9Q0J5E4_9ROSI</name>
<evidence type="ECO:0000256" key="8">
    <source>
        <dbReference type="ARBA" id="ARBA00061560"/>
    </source>
</evidence>
<dbReference type="GO" id="GO:0016707">
    <property type="term" value="F:gibberellin 3-beta-dioxygenase activity"/>
    <property type="evidence" value="ECO:0007669"/>
    <property type="project" value="UniProtKB-EC"/>
</dbReference>
<dbReference type="InterPro" id="IPR050231">
    <property type="entry name" value="Iron_ascorbate_oxido_reductase"/>
</dbReference>
<evidence type="ECO:0000256" key="10">
    <source>
        <dbReference type="RuleBase" id="RU003682"/>
    </source>
</evidence>
<dbReference type="Pfam" id="PF03171">
    <property type="entry name" value="2OG-FeII_Oxy"/>
    <property type="match status" value="1"/>
</dbReference>
<proteinExistence type="inferred from homology"/>
<comment type="caution">
    <text evidence="12">The sequence shown here is derived from an EMBL/GenBank/DDBJ whole genome shotgun (WGS) entry which is preliminary data.</text>
</comment>
<comment type="similarity">
    <text evidence="8">Belongs to the iron/ascorbate-dependent oxidoreductase family. GA3OX subfamily.</text>
</comment>
<evidence type="ECO:0000256" key="6">
    <source>
        <dbReference type="ARBA" id="ARBA00023004"/>
    </source>
</evidence>
<protein>
    <recommendedName>
        <fullName evidence="9">gibberellin 3beta-dioxygenase</fullName>
        <ecNumber evidence="9">1.14.11.15</ecNumber>
    </recommendedName>
</protein>
<evidence type="ECO:0000313" key="13">
    <source>
        <dbReference type="Proteomes" id="UP001141552"/>
    </source>
</evidence>
<accession>A0A9Q0J5E4</accession>
<dbReference type="InterPro" id="IPR026992">
    <property type="entry name" value="DIOX_N"/>
</dbReference>
<keyword evidence="13" id="KW-1185">Reference proteome</keyword>
<gene>
    <name evidence="12" type="ORF">Tsubulata_012063</name>
</gene>
<dbReference type="Gene3D" id="2.60.120.330">
    <property type="entry name" value="B-lactam Antibiotic, Isopenicillin N Synthase, Chain"/>
    <property type="match status" value="1"/>
</dbReference>
<comment type="cofactor">
    <cofactor evidence="1">
        <name>L-ascorbate</name>
        <dbReference type="ChEBI" id="CHEBI:38290"/>
    </cofactor>
</comment>
<dbReference type="InterPro" id="IPR005123">
    <property type="entry name" value="Oxoglu/Fe-dep_dioxygenase_dom"/>
</dbReference>
<keyword evidence="3 10" id="KW-0479">Metal-binding</keyword>
<keyword evidence="4" id="KW-0223">Dioxygenase</keyword>
<dbReference type="PANTHER" id="PTHR47990">
    <property type="entry name" value="2-OXOGLUTARATE (2OG) AND FE(II)-DEPENDENT OXYGENASE SUPERFAMILY PROTEIN-RELATED"/>
    <property type="match status" value="1"/>
</dbReference>
<evidence type="ECO:0000256" key="2">
    <source>
        <dbReference type="ARBA" id="ARBA00004972"/>
    </source>
</evidence>
<comment type="pathway">
    <text evidence="2">Hormone biosynthesis.</text>
</comment>
<reference evidence="12" key="2">
    <citation type="journal article" date="2023" name="Plants (Basel)">
        <title>Annotation of the Turnera subulata (Passifloraceae) Draft Genome Reveals the S-Locus Evolved after the Divergence of Turneroideae from Passifloroideae in a Stepwise Manner.</title>
        <authorList>
            <person name="Henning P.M."/>
            <person name="Roalson E.H."/>
            <person name="Mir W."/>
            <person name="McCubbin A.G."/>
            <person name="Shore J.S."/>
        </authorList>
    </citation>
    <scope>NUCLEOTIDE SEQUENCE</scope>
    <source>
        <strain evidence="12">F60SS</strain>
    </source>
</reference>
<dbReference type="FunFam" id="2.60.120.330:FF:000013">
    <property type="entry name" value="Gibberellin 3-beta-dioxygenase 1"/>
    <property type="match status" value="1"/>
</dbReference>
<organism evidence="12 13">
    <name type="scientific">Turnera subulata</name>
    <dbReference type="NCBI Taxonomy" id="218843"/>
    <lineage>
        <taxon>Eukaryota</taxon>
        <taxon>Viridiplantae</taxon>
        <taxon>Streptophyta</taxon>
        <taxon>Embryophyta</taxon>
        <taxon>Tracheophyta</taxon>
        <taxon>Spermatophyta</taxon>
        <taxon>Magnoliopsida</taxon>
        <taxon>eudicotyledons</taxon>
        <taxon>Gunneridae</taxon>
        <taxon>Pentapetalae</taxon>
        <taxon>rosids</taxon>
        <taxon>fabids</taxon>
        <taxon>Malpighiales</taxon>
        <taxon>Passifloraceae</taxon>
        <taxon>Turnera</taxon>
    </lineage>
</organism>
<evidence type="ECO:0000256" key="5">
    <source>
        <dbReference type="ARBA" id="ARBA00023002"/>
    </source>
</evidence>
<dbReference type="EMBL" id="JAKUCV010006219">
    <property type="protein sequence ID" value="KAJ4828255.1"/>
    <property type="molecule type" value="Genomic_DNA"/>
</dbReference>
<evidence type="ECO:0000256" key="4">
    <source>
        <dbReference type="ARBA" id="ARBA00022964"/>
    </source>
</evidence>
<dbReference type="OrthoDB" id="288590at2759"/>